<dbReference type="EMBL" id="SJPF01000001">
    <property type="protein sequence ID" value="TWT39410.1"/>
    <property type="molecule type" value="Genomic_DNA"/>
</dbReference>
<comment type="subcellular location">
    <subcellularLocation>
        <location evidence="1 6">Bacterial flagellum basal body</location>
    </subcellularLocation>
</comment>
<dbReference type="InterPro" id="IPR019776">
    <property type="entry name" value="Flagellar_basal_body_rod_CS"/>
</dbReference>
<dbReference type="RefSeq" id="WP_146429581.1">
    <property type="nucleotide sequence ID" value="NZ_SJPF01000001.1"/>
</dbReference>
<sequence length="140" mass="15209">MNGALDISSSAMVAQRVRLNAVTSNIANMSSLRDENGDIAPYQARHVIFETDSSIHAPGGASGVRVSSIEEDQVEPLYRYQPTHPLAITEGKYKGYVAYPRVNMVEQMVDALEASRAYEANIGVVEISKNLAAQSLRILA</sequence>
<keyword evidence="10" id="KW-1185">Reference proteome</keyword>
<protein>
    <recommendedName>
        <fullName evidence="3 6">Flagellar basal-body rod protein FlgC</fullName>
    </recommendedName>
</protein>
<dbReference type="Pfam" id="PF06429">
    <property type="entry name" value="Flg_bbr_C"/>
    <property type="match status" value="1"/>
</dbReference>
<evidence type="ECO:0000256" key="4">
    <source>
        <dbReference type="ARBA" id="ARBA00023143"/>
    </source>
</evidence>
<evidence type="ECO:0000259" key="8">
    <source>
        <dbReference type="Pfam" id="PF06429"/>
    </source>
</evidence>
<keyword evidence="4 6" id="KW-0975">Bacterial flagellum</keyword>
<evidence type="ECO:0000256" key="3">
    <source>
        <dbReference type="ARBA" id="ARBA00017941"/>
    </source>
</evidence>
<evidence type="ECO:0000256" key="6">
    <source>
        <dbReference type="RuleBase" id="RU362062"/>
    </source>
</evidence>
<evidence type="ECO:0000313" key="10">
    <source>
        <dbReference type="Proteomes" id="UP000318878"/>
    </source>
</evidence>
<dbReference type="InterPro" id="IPR006299">
    <property type="entry name" value="FlgC"/>
</dbReference>
<dbReference type="Pfam" id="PF00460">
    <property type="entry name" value="Flg_bb_rod"/>
    <property type="match status" value="1"/>
</dbReference>
<dbReference type="GO" id="GO:0030694">
    <property type="term" value="C:bacterial-type flagellum basal body, rod"/>
    <property type="evidence" value="ECO:0007669"/>
    <property type="project" value="UniProtKB-UniRule"/>
</dbReference>
<dbReference type="PANTHER" id="PTHR30435:SF2">
    <property type="entry name" value="FLAGELLAR BASAL-BODY ROD PROTEIN FLGC"/>
    <property type="match status" value="1"/>
</dbReference>
<dbReference type="GO" id="GO:0071978">
    <property type="term" value="P:bacterial-type flagellum-dependent swarming motility"/>
    <property type="evidence" value="ECO:0007669"/>
    <property type="project" value="TreeGrafter"/>
</dbReference>
<dbReference type="Proteomes" id="UP000318878">
    <property type="component" value="Unassembled WGS sequence"/>
</dbReference>
<comment type="subunit">
    <text evidence="5 6">The basal body constitutes a major portion of the flagellar organelle and consists of four rings (L,P,S, and M) mounted on a central rod. The rod consists of about 26 subunits of FlgG in the distal portion, and FlgB, FlgC and FlgF are thought to build up the proximal portion of the rod with about 6 subunits each.</text>
</comment>
<dbReference type="InterPro" id="IPR010930">
    <property type="entry name" value="Flg_bb/hook_C_dom"/>
</dbReference>
<keyword evidence="9" id="KW-0282">Flagellum</keyword>
<feature type="domain" description="Flagellar basal-body/hook protein C-terminal" evidence="8">
    <location>
        <begin position="95"/>
        <end position="137"/>
    </location>
</feature>
<gene>
    <name evidence="9" type="primary">flgC</name>
    <name evidence="9" type="ORF">Enr8_11090</name>
</gene>
<name>A0A5C5VN29_9BACT</name>
<proteinExistence type="inferred from homology"/>
<dbReference type="PANTHER" id="PTHR30435">
    <property type="entry name" value="FLAGELLAR PROTEIN"/>
    <property type="match status" value="1"/>
</dbReference>
<feature type="domain" description="Flagellar basal body rod protein N-terminal" evidence="7">
    <location>
        <begin position="5"/>
        <end position="30"/>
    </location>
</feature>
<reference evidence="9 10" key="1">
    <citation type="submission" date="2019-02" db="EMBL/GenBank/DDBJ databases">
        <title>Deep-cultivation of Planctomycetes and their phenomic and genomic characterization uncovers novel biology.</title>
        <authorList>
            <person name="Wiegand S."/>
            <person name="Jogler M."/>
            <person name="Boedeker C."/>
            <person name="Pinto D."/>
            <person name="Vollmers J."/>
            <person name="Rivas-Marin E."/>
            <person name="Kohn T."/>
            <person name="Peeters S.H."/>
            <person name="Heuer A."/>
            <person name="Rast P."/>
            <person name="Oberbeckmann S."/>
            <person name="Bunk B."/>
            <person name="Jeske O."/>
            <person name="Meyerdierks A."/>
            <person name="Storesund J.E."/>
            <person name="Kallscheuer N."/>
            <person name="Luecker S."/>
            <person name="Lage O.M."/>
            <person name="Pohl T."/>
            <person name="Merkel B.J."/>
            <person name="Hornburger P."/>
            <person name="Mueller R.-W."/>
            <person name="Bruemmer F."/>
            <person name="Labrenz M."/>
            <person name="Spormann A.M."/>
            <person name="Op Den Camp H."/>
            <person name="Overmann J."/>
            <person name="Amann R."/>
            <person name="Jetten M.S.M."/>
            <person name="Mascher T."/>
            <person name="Medema M.H."/>
            <person name="Devos D.P."/>
            <person name="Kaster A.-K."/>
            <person name="Ovreas L."/>
            <person name="Rohde M."/>
            <person name="Galperin M.Y."/>
            <person name="Jogler C."/>
        </authorList>
    </citation>
    <scope>NUCLEOTIDE SEQUENCE [LARGE SCALE GENOMIC DNA]</scope>
    <source>
        <strain evidence="9 10">Enr8</strain>
    </source>
</reference>
<keyword evidence="9" id="KW-0966">Cell projection</keyword>
<evidence type="ECO:0000256" key="1">
    <source>
        <dbReference type="ARBA" id="ARBA00004117"/>
    </source>
</evidence>
<organism evidence="9 10">
    <name type="scientific">Blastopirellula retiformator</name>
    <dbReference type="NCBI Taxonomy" id="2527970"/>
    <lineage>
        <taxon>Bacteria</taxon>
        <taxon>Pseudomonadati</taxon>
        <taxon>Planctomycetota</taxon>
        <taxon>Planctomycetia</taxon>
        <taxon>Pirellulales</taxon>
        <taxon>Pirellulaceae</taxon>
        <taxon>Blastopirellula</taxon>
    </lineage>
</organism>
<evidence type="ECO:0000259" key="7">
    <source>
        <dbReference type="Pfam" id="PF00460"/>
    </source>
</evidence>
<keyword evidence="9" id="KW-0969">Cilium</keyword>
<comment type="caution">
    <text evidence="9">The sequence shown here is derived from an EMBL/GenBank/DDBJ whole genome shotgun (WGS) entry which is preliminary data.</text>
</comment>
<evidence type="ECO:0000256" key="2">
    <source>
        <dbReference type="ARBA" id="ARBA00009677"/>
    </source>
</evidence>
<comment type="similarity">
    <text evidence="2">Belongs to the flagella basal body rod proteins family.</text>
</comment>
<dbReference type="PROSITE" id="PS00588">
    <property type="entry name" value="FLAGELLA_BB_ROD"/>
    <property type="match status" value="1"/>
</dbReference>
<dbReference type="AlphaFoldDB" id="A0A5C5VN29"/>
<dbReference type="NCBIfam" id="TIGR01395">
    <property type="entry name" value="FlgC"/>
    <property type="match status" value="1"/>
</dbReference>
<evidence type="ECO:0000313" key="9">
    <source>
        <dbReference type="EMBL" id="TWT39410.1"/>
    </source>
</evidence>
<accession>A0A5C5VN29</accession>
<dbReference type="InterPro" id="IPR001444">
    <property type="entry name" value="Flag_bb_rod_N"/>
</dbReference>
<evidence type="ECO:0000256" key="5">
    <source>
        <dbReference type="ARBA" id="ARBA00025933"/>
    </source>
</evidence>
<dbReference type="OrthoDB" id="9794148at2"/>